<sequence length="319" mass="33897">MTSKTLLAALLAPVFLFGAGSARAAEAFDAGNWRGLCDAVGCSTWGAGETLAKPGYVLLVETPNGRRLVFGAHVRTLRPSGGQLRIEIADKSGAILWSSTLPGRADRPSTRTVIYDDAEIERVLDALATGASLKLGLTSDPWPAATIALKEAAAALAWSRAKPGVAASPPIVSRPPAPPWASVPPTPPEVAKACEALSEFATIRLASDKILWVSNCSGASINEDAKLHLTDASGRLLPPPAFGDGPGGIDPELTNVTYDYQTRVLSARFRESRYGGCGQRRDWVWDGERFALIRDASADCIGMDEADWPTSFRAVVEER</sequence>
<gene>
    <name evidence="2" type="ORF">C1707_04845</name>
    <name evidence="3" type="ORF">CFHF_13620</name>
</gene>
<keyword evidence="1" id="KW-0732">Signal</keyword>
<evidence type="ECO:0000313" key="2">
    <source>
        <dbReference type="EMBL" id="AYV45634.1"/>
    </source>
</evidence>
<dbReference type="Proteomes" id="UP000281192">
    <property type="component" value="Chromosome"/>
</dbReference>
<dbReference type="EMBL" id="CP026100">
    <property type="protein sequence ID" value="AYV45634.1"/>
    <property type="molecule type" value="Genomic_DNA"/>
</dbReference>
<dbReference type="InterPro" id="IPR009560">
    <property type="entry name" value="DUF1176"/>
</dbReference>
<evidence type="ECO:0000313" key="3">
    <source>
        <dbReference type="EMBL" id="PLR13879.1"/>
    </source>
</evidence>
<feature type="chain" id="PRO_5044577842" description="DUF1176 domain-containing protein" evidence="1">
    <location>
        <begin position="25"/>
        <end position="319"/>
    </location>
</feature>
<dbReference type="RefSeq" id="WP_101713550.1">
    <property type="nucleotide sequence ID" value="NZ_CP026100.1"/>
</dbReference>
<dbReference type="OrthoDB" id="330924at2"/>
<proteinExistence type="predicted"/>
<reference evidence="3 4" key="1">
    <citation type="submission" date="2017-12" db="EMBL/GenBank/DDBJ databases">
        <title>The genome sequence of Caulobacter flavus CGMCC1 15093.</title>
        <authorList>
            <person name="Gao J."/>
            <person name="Mao X."/>
            <person name="Sun J."/>
        </authorList>
    </citation>
    <scope>NUCLEOTIDE SEQUENCE [LARGE SCALE GENOMIC DNA]</scope>
    <source>
        <strain evidence="3 4">CGMCC1 15093</strain>
    </source>
</reference>
<evidence type="ECO:0000313" key="4">
    <source>
        <dbReference type="Proteomes" id="UP000234483"/>
    </source>
</evidence>
<dbReference type="EMBL" id="PJRQ01000026">
    <property type="protein sequence ID" value="PLR13879.1"/>
    <property type="molecule type" value="Genomic_DNA"/>
</dbReference>
<protein>
    <recommendedName>
        <fullName evidence="6">DUF1176 domain-containing protein</fullName>
    </recommendedName>
</protein>
<name>A0A2N5CSM4_9CAUL</name>
<evidence type="ECO:0000256" key="1">
    <source>
        <dbReference type="SAM" id="SignalP"/>
    </source>
</evidence>
<accession>A0A2N5CSM4</accession>
<dbReference type="Pfam" id="PF06674">
    <property type="entry name" value="DUF1176"/>
    <property type="match status" value="1"/>
</dbReference>
<dbReference type="Proteomes" id="UP000234483">
    <property type="component" value="Unassembled WGS sequence"/>
</dbReference>
<evidence type="ECO:0008006" key="6">
    <source>
        <dbReference type="Google" id="ProtNLM"/>
    </source>
</evidence>
<feature type="signal peptide" evidence="1">
    <location>
        <begin position="1"/>
        <end position="24"/>
    </location>
</feature>
<keyword evidence="5" id="KW-1185">Reference proteome</keyword>
<organism evidence="3 4">
    <name type="scientific">Caulobacter flavus</name>
    <dbReference type="NCBI Taxonomy" id="1679497"/>
    <lineage>
        <taxon>Bacteria</taxon>
        <taxon>Pseudomonadati</taxon>
        <taxon>Pseudomonadota</taxon>
        <taxon>Alphaproteobacteria</taxon>
        <taxon>Caulobacterales</taxon>
        <taxon>Caulobacteraceae</taxon>
        <taxon>Caulobacter</taxon>
    </lineage>
</organism>
<dbReference type="AlphaFoldDB" id="A0A2N5CSM4"/>
<dbReference type="KEGG" id="cfh:C1707_04845"/>
<reference evidence="2 5" key="2">
    <citation type="submission" date="2018-01" db="EMBL/GenBank/DDBJ databases">
        <title>Complete genome sequence of Caulobacter flavus RHGG3.</title>
        <authorList>
            <person name="Yang E."/>
        </authorList>
    </citation>
    <scope>NUCLEOTIDE SEQUENCE [LARGE SCALE GENOMIC DNA]</scope>
    <source>
        <strain evidence="2 5">RHGG3</strain>
    </source>
</reference>
<evidence type="ECO:0000313" key="5">
    <source>
        <dbReference type="Proteomes" id="UP000281192"/>
    </source>
</evidence>